<evidence type="ECO:0000313" key="1">
    <source>
        <dbReference type="EMBL" id="SDS48686.1"/>
    </source>
</evidence>
<gene>
    <name evidence="1" type="ORF">SAMN05444158_2211</name>
</gene>
<accession>A0A1H1SLS9</accession>
<dbReference type="PANTHER" id="PTHR37950:SF1">
    <property type="entry name" value="4-HYDROXYPHENYLACETATE CATABOLISM PROTEIN"/>
    <property type="match status" value="1"/>
</dbReference>
<dbReference type="AlphaFoldDB" id="A0A1H1SLS9"/>
<dbReference type="Gene3D" id="3.30.429.10">
    <property type="entry name" value="Macrophage Migration Inhibitory Factor"/>
    <property type="match status" value="1"/>
</dbReference>
<proteinExistence type="predicted"/>
<dbReference type="InterPro" id="IPR014347">
    <property type="entry name" value="Tautomerase/MIF_sf"/>
</dbReference>
<sequence length="132" mass="14597">MPHIVVEYSKNLEQSVDIPDLIRVVHDAVIATNAFPLEAVRTRGAPRDDFRIADGDPRNAFLAVVGRIAPGRPQQLRHELGKTLFDAIRGYLSDVSEAIPLSITVELQEIDQTSAFRHNSIVVKPSDMLAKS</sequence>
<dbReference type="EMBL" id="LT629750">
    <property type="protein sequence ID" value="SDS48686.1"/>
    <property type="molecule type" value="Genomic_DNA"/>
</dbReference>
<keyword evidence="1" id="KW-0413">Isomerase</keyword>
<dbReference type="SUPFAM" id="SSF55331">
    <property type="entry name" value="Tautomerase/MIF"/>
    <property type="match status" value="1"/>
</dbReference>
<dbReference type="CDD" id="cd00580">
    <property type="entry name" value="CHMI"/>
    <property type="match status" value="1"/>
</dbReference>
<dbReference type="GO" id="GO:0008704">
    <property type="term" value="F:5-carboxymethyl-2-hydroxymuconate delta-isomerase activity"/>
    <property type="evidence" value="ECO:0007669"/>
    <property type="project" value="InterPro"/>
</dbReference>
<dbReference type="RefSeq" id="WP_146687246.1">
    <property type="nucleotide sequence ID" value="NZ_LT629750.1"/>
</dbReference>
<reference evidence="2" key="1">
    <citation type="submission" date="2016-10" db="EMBL/GenBank/DDBJ databases">
        <authorList>
            <person name="Varghese N."/>
            <person name="Submissions S."/>
        </authorList>
    </citation>
    <scope>NUCLEOTIDE SEQUENCE [LARGE SCALE GENOMIC DNA]</scope>
    <source>
        <strain evidence="2">GAS369</strain>
    </source>
</reference>
<organism evidence="1 2">
    <name type="scientific">Bradyrhizobium canariense</name>
    <dbReference type="NCBI Taxonomy" id="255045"/>
    <lineage>
        <taxon>Bacteria</taxon>
        <taxon>Pseudomonadati</taxon>
        <taxon>Pseudomonadota</taxon>
        <taxon>Alphaproteobacteria</taxon>
        <taxon>Hyphomicrobiales</taxon>
        <taxon>Nitrobacteraceae</taxon>
        <taxon>Bradyrhizobium</taxon>
    </lineage>
</organism>
<evidence type="ECO:0000313" key="2">
    <source>
        <dbReference type="Proteomes" id="UP000243904"/>
    </source>
</evidence>
<name>A0A1H1SLS9_9BRAD</name>
<protein>
    <submittedName>
        <fullName evidence="1">5-carboxymethyl-2-hydroxymuconate delta isomerase</fullName>
    </submittedName>
</protein>
<dbReference type="InterPro" id="IPR004220">
    <property type="entry name" value="5-COMe_2-OHmuconate_Isoase"/>
</dbReference>
<dbReference type="PANTHER" id="PTHR37950">
    <property type="entry name" value="4-HYDROXYPHENYLACETATE CATABOLISM PROTEIN"/>
    <property type="match status" value="1"/>
</dbReference>
<keyword evidence="2" id="KW-1185">Reference proteome</keyword>
<dbReference type="Proteomes" id="UP000243904">
    <property type="component" value="Chromosome I"/>
</dbReference>
<dbReference type="Pfam" id="PF02962">
    <property type="entry name" value="CHMI"/>
    <property type="match status" value="1"/>
</dbReference>